<gene>
    <name evidence="2" type="ORF">H9982_03840</name>
</gene>
<dbReference type="Proteomes" id="UP000824246">
    <property type="component" value="Unassembled WGS sequence"/>
</dbReference>
<dbReference type="InterPro" id="IPR011050">
    <property type="entry name" value="Pectin_lyase_fold/virulence"/>
</dbReference>
<reference evidence="2" key="2">
    <citation type="submission" date="2021-04" db="EMBL/GenBank/DDBJ databases">
        <authorList>
            <person name="Gilroy R."/>
        </authorList>
    </citation>
    <scope>NUCLEOTIDE SEQUENCE</scope>
    <source>
        <strain evidence="2">ChiHjej12B11-16260</strain>
    </source>
</reference>
<keyword evidence="1" id="KW-0732">Signal</keyword>
<evidence type="ECO:0000313" key="2">
    <source>
        <dbReference type="EMBL" id="HIX45332.1"/>
    </source>
</evidence>
<accession>A0A9D1VS03</accession>
<proteinExistence type="predicted"/>
<feature type="signal peptide" evidence="1">
    <location>
        <begin position="1"/>
        <end position="20"/>
    </location>
</feature>
<dbReference type="Gene3D" id="2.160.20.10">
    <property type="entry name" value="Single-stranded right-handed beta-helix, Pectin lyase-like"/>
    <property type="match status" value="1"/>
</dbReference>
<dbReference type="PROSITE" id="PS51257">
    <property type="entry name" value="PROKAR_LIPOPROTEIN"/>
    <property type="match status" value="1"/>
</dbReference>
<protein>
    <submittedName>
        <fullName evidence="2">Right-handed parallel beta-helix repeat-containing protein</fullName>
    </submittedName>
</protein>
<sequence length="436" mass="47648">MKTFKCMLACAALAMLASCNEEPGNSSNTGDGGQKLPEDAIVWSADTTVTLTDHFIVPEGKSLYIYEGARIVASNAAVKPEIVVLGNMYVLGTEEKPVTFTVEASSQSDRFSRNWGGIICGYDCQEVVMLHAIVEYGGALTTENSASFQHQLFKTETGEGVPAFHFCNPNGKFVIMNCTFRNNAEDQIYITGGRSIVANNRFICNGYDGGEAINYKSECLADICYNLIYDANTNGFKLSNSGFTNIQSDLYVYNNTIVNSGWRRPGVKGGSIWLEESIAVKLYNNLVYDCRWGLKSDTEEPYDAINSVITPNYYFASTQVGVNQMMPDDLEGILHGDNDINSTFAGEKDPMFVRFEQQSNIDINCGGNNENAPVAYNNDWDFSLAAGSPALSGGKTDFNRHYASALTFDGLANGVYETSSFVSPAPSVWFGAYGMK</sequence>
<dbReference type="AlphaFoldDB" id="A0A9D1VS03"/>
<reference evidence="2" key="1">
    <citation type="journal article" date="2021" name="PeerJ">
        <title>Extensive microbial diversity within the chicken gut microbiome revealed by metagenomics and culture.</title>
        <authorList>
            <person name="Gilroy R."/>
            <person name="Ravi A."/>
            <person name="Getino M."/>
            <person name="Pursley I."/>
            <person name="Horton D.L."/>
            <person name="Alikhan N.F."/>
            <person name="Baker D."/>
            <person name="Gharbi K."/>
            <person name="Hall N."/>
            <person name="Watson M."/>
            <person name="Adriaenssens E.M."/>
            <person name="Foster-Nyarko E."/>
            <person name="Jarju S."/>
            <person name="Secka A."/>
            <person name="Antonio M."/>
            <person name="Oren A."/>
            <person name="Chaudhuri R.R."/>
            <person name="La Ragione R."/>
            <person name="Hildebrand F."/>
            <person name="Pallen M.J."/>
        </authorList>
    </citation>
    <scope>NUCLEOTIDE SEQUENCE</scope>
    <source>
        <strain evidence="2">ChiHjej12B11-16260</strain>
    </source>
</reference>
<comment type="caution">
    <text evidence="2">The sequence shown here is derived from an EMBL/GenBank/DDBJ whole genome shotgun (WGS) entry which is preliminary data.</text>
</comment>
<dbReference type="InterPro" id="IPR012334">
    <property type="entry name" value="Pectin_lyas_fold"/>
</dbReference>
<name>A0A9D1VS03_9BACT</name>
<dbReference type="EMBL" id="DXFB01000105">
    <property type="protein sequence ID" value="HIX45332.1"/>
    <property type="molecule type" value="Genomic_DNA"/>
</dbReference>
<organism evidence="2 3">
    <name type="scientific">Candidatus Barnesiella excrementipullorum</name>
    <dbReference type="NCBI Taxonomy" id="2838479"/>
    <lineage>
        <taxon>Bacteria</taxon>
        <taxon>Pseudomonadati</taxon>
        <taxon>Bacteroidota</taxon>
        <taxon>Bacteroidia</taxon>
        <taxon>Bacteroidales</taxon>
        <taxon>Barnesiellaceae</taxon>
        <taxon>Barnesiella</taxon>
    </lineage>
</organism>
<evidence type="ECO:0000256" key="1">
    <source>
        <dbReference type="SAM" id="SignalP"/>
    </source>
</evidence>
<dbReference type="SUPFAM" id="SSF51126">
    <property type="entry name" value="Pectin lyase-like"/>
    <property type="match status" value="1"/>
</dbReference>
<feature type="chain" id="PRO_5039124923" evidence="1">
    <location>
        <begin position="21"/>
        <end position="436"/>
    </location>
</feature>
<evidence type="ECO:0000313" key="3">
    <source>
        <dbReference type="Proteomes" id="UP000824246"/>
    </source>
</evidence>